<dbReference type="Proteomes" id="UP000317691">
    <property type="component" value="Unassembled WGS sequence"/>
</dbReference>
<evidence type="ECO:0000256" key="1">
    <source>
        <dbReference type="ARBA" id="ARBA00004141"/>
    </source>
</evidence>
<evidence type="ECO:0000256" key="3">
    <source>
        <dbReference type="ARBA" id="ARBA00022989"/>
    </source>
</evidence>
<feature type="transmembrane region" description="Helical" evidence="6">
    <location>
        <begin position="201"/>
        <end position="218"/>
    </location>
</feature>
<comment type="caution">
    <text evidence="7">The sequence shown here is derived from an EMBL/GenBank/DDBJ whole genome shotgun (WGS) entry which is preliminary data.</text>
</comment>
<dbReference type="PANTHER" id="PTHR42723">
    <property type="entry name" value="CHLOROPHYLL SYNTHASE"/>
    <property type="match status" value="1"/>
</dbReference>
<dbReference type="InterPro" id="IPR000537">
    <property type="entry name" value="UbiA_prenyltransferase"/>
</dbReference>
<dbReference type="Gene3D" id="1.10.357.140">
    <property type="entry name" value="UbiA prenyltransferase"/>
    <property type="match status" value="1"/>
</dbReference>
<keyword evidence="4 6" id="KW-0472">Membrane</keyword>
<accession>A0A538TSN8</accession>
<dbReference type="GO" id="GO:0016020">
    <property type="term" value="C:membrane"/>
    <property type="evidence" value="ECO:0007669"/>
    <property type="project" value="UniProtKB-SubCell"/>
</dbReference>
<evidence type="ECO:0000256" key="6">
    <source>
        <dbReference type="SAM" id="Phobius"/>
    </source>
</evidence>
<name>A0A538TSN8_UNCEI</name>
<dbReference type="EMBL" id="VBOZ01000008">
    <property type="protein sequence ID" value="TMQ66628.1"/>
    <property type="molecule type" value="Genomic_DNA"/>
</dbReference>
<evidence type="ECO:0008006" key="9">
    <source>
        <dbReference type="Google" id="ProtNLM"/>
    </source>
</evidence>
<comment type="subcellular location">
    <subcellularLocation>
        <location evidence="1">Membrane</location>
        <topology evidence="1">Multi-pass membrane protein</topology>
    </subcellularLocation>
</comment>
<evidence type="ECO:0000313" key="7">
    <source>
        <dbReference type="EMBL" id="TMQ66628.1"/>
    </source>
</evidence>
<feature type="transmembrane region" description="Helical" evidence="6">
    <location>
        <begin position="139"/>
        <end position="158"/>
    </location>
</feature>
<protein>
    <recommendedName>
        <fullName evidence="9">Prenyltransferase</fullName>
    </recommendedName>
</protein>
<dbReference type="InterPro" id="IPR050475">
    <property type="entry name" value="Prenyltransferase_related"/>
</dbReference>
<feature type="transmembrane region" description="Helical" evidence="6">
    <location>
        <begin position="110"/>
        <end position="133"/>
    </location>
</feature>
<evidence type="ECO:0000313" key="8">
    <source>
        <dbReference type="Proteomes" id="UP000317691"/>
    </source>
</evidence>
<keyword evidence="2 6" id="KW-0812">Transmembrane</keyword>
<sequence length="343" mass="35206">MPPLDRPGGGVAGAGAAPPVTGEGRGGRRALEWLLDRTFAIRPLLWIPAVAVYGAGRAWEFRVSGRNDFSPGPLASLLLILAAVHGANAWRDRDGDRRNRKGLPVVRGLVGGRSLLAVGLGAVLVAAIVARGASSFEQGLLLVSLVLGVAYVAPPFELKRRPILDVLSHGAGYGVVAFLLGAAGCGGPWGVGDLRAGSMASLPYTLGIMTVSLLTMLADREGDEQAGQRTTAVALGAGRAAGLSVGLAWGTMAAGLWALDLTPAVWGILAAAILALGPGLDSRTAASWNALSIRLQLLFLVILAPQAPAAFLAAILIAGATEAYNRWRWGVGYPLRAVGRGGA</sequence>
<feature type="transmembrane region" description="Helical" evidence="6">
    <location>
        <begin position="256"/>
        <end position="276"/>
    </location>
</feature>
<feature type="region of interest" description="Disordered" evidence="5">
    <location>
        <begin position="1"/>
        <end position="25"/>
    </location>
</feature>
<gene>
    <name evidence="7" type="ORF">E6K79_01525</name>
</gene>
<dbReference type="Pfam" id="PF01040">
    <property type="entry name" value="UbiA"/>
    <property type="match status" value="1"/>
</dbReference>
<evidence type="ECO:0000256" key="5">
    <source>
        <dbReference type="SAM" id="MobiDB-lite"/>
    </source>
</evidence>
<evidence type="ECO:0000256" key="2">
    <source>
        <dbReference type="ARBA" id="ARBA00022692"/>
    </source>
</evidence>
<feature type="transmembrane region" description="Helical" evidence="6">
    <location>
        <begin position="230"/>
        <end position="250"/>
    </location>
</feature>
<feature type="transmembrane region" description="Helical" evidence="6">
    <location>
        <begin position="170"/>
        <end position="189"/>
    </location>
</feature>
<feature type="transmembrane region" description="Helical" evidence="6">
    <location>
        <begin position="71"/>
        <end position="90"/>
    </location>
</feature>
<dbReference type="PANTHER" id="PTHR42723:SF1">
    <property type="entry name" value="CHLOROPHYLL SYNTHASE, CHLOROPLASTIC"/>
    <property type="match status" value="1"/>
</dbReference>
<dbReference type="InterPro" id="IPR044878">
    <property type="entry name" value="UbiA_sf"/>
</dbReference>
<keyword evidence="3 6" id="KW-1133">Transmembrane helix</keyword>
<evidence type="ECO:0000256" key="4">
    <source>
        <dbReference type="ARBA" id="ARBA00023136"/>
    </source>
</evidence>
<dbReference type="AlphaFoldDB" id="A0A538TSN8"/>
<organism evidence="7 8">
    <name type="scientific">Eiseniibacteriota bacterium</name>
    <dbReference type="NCBI Taxonomy" id="2212470"/>
    <lineage>
        <taxon>Bacteria</taxon>
        <taxon>Candidatus Eiseniibacteriota</taxon>
    </lineage>
</organism>
<feature type="transmembrane region" description="Helical" evidence="6">
    <location>
        <begin position="297"/>
        <end position="320"/>
    </location>
</feature>
<proteinExistence type="predicted"/>
<reference evidence="7 8" key="1">
    <citation type="journal article" date="2019" name="Nat. Microbiol.">
        <title>Mediterranean grassland soil C-N compound turnover is dependent on rainfall and depth, and is mediated by genomically divergent microorganisms.</title>
        <authorList>
            <person name="Diamond S."/>
            <person name="Andeer P.F."/>
            <person name="Li Z."/>
            <person name="Crits-Christoph A."/>
            <person name="Burstein D."/>
            <person name="Anantharaman K."/>
            <person name="Lane K.R."/>
            <person name="Thomas B.C."/>
            <person name="Pan C."/>
            <person name="Northen T.R."/>
            <person name="Banfield J.F."/>
        </authorList>
    </citation>
    <scope>NUCLEOTIDE SEQUENCE [LARGE SCALE GENOMIC DNA]</scope>
    <source>
        <strain evidence="7">WS_9</strain>
    </source>
</reference>
<dbReference type="GO" id="GO:0016765">
    <property type="term" value="F:transferase activity, transferring alkyl or aryl (other than methyl) groups"/>
    <property type="evidence" value="ECO:0007669"/>
    <property type="project" value="InterPro"/>
</dbReference>